<gene>
    <name evidence="2" type="ORF">C3E79_00030</name>
</gene>
<dbReference type="InterPro" id="IPR036390">
    <property type="entry name" value="WH_DNA-bd_sf"/>
</dbReference>
<comment type="similarity">
    <text evidence="1">Belongs to the ROK (NagC/XylR) family.</text>
</comment>
<dbReference type="Proteomes" id="UP000244754">
    <property type="component" value="Chromosome"/>
</dbReference>
<dbReference type="PANTHER" id="PTHR18964">
    <property type="entry name" value="ROK (REPRESSOR, ORF, KINASE) FAMILY"/>
    <property type="match status" value="1"/>
</dbReference>
<dbReference type="RefSeq" id="WP_108403073.1">
    <property type="nucleotide sequence ID" value="NZ_CP026948.1"/>
</dbReference>
<dbReference type="Gene3D" id="1.10.10.10">
    <property type="entry name" value="Winged helix-like DNA-binding domain superfamily/Winged helix DNA-binding domain"/>
    <property type="match status" value="1"/>
</dbReference>
<evidence type="ECO:0000256" key="1">
    <source>
        <dbReference type="ARBA" id="ARBA00006479"/>
    </source>
</evidence>
<organism evidence="2 3">
    <name type="scientific">Corynebacterium liangguodongii</name>
    <dbReference type="NCBI Taxonomy" id="2079535"/>
    <lineage>
        <taxon>Bacteria</taxon>
        <taxon>Bacillati</taxon>
        <taxon>Actinomycetota</taxon>
        <taxon>Actinomycetes</taxon>
        <taxon>Mycobacteriales</taxon>
        <taxon>Corynebacteriaceae</taxon>
        <taxon>Corynebacterium</taxon>
    </lineage>
</organism>
<dbReference type="KEGG" id="clia:C3E79_00030"/>
<dbReference type="GO" id="GO:0003700">
    <property type="term" value="F:DNA-binding transcription factor activity"/>
    <property type="evidence" value="ECO:0007669"/>
    <property type="project" value="InterPro"/>
</dbReference>
<evidence type="ECO:0000313" key="2">
    <source>
        <dbReference type="EMBL" id="AWB83077.1"/>
    </source>
</evidence>
<dbReference type="AlphaFoldDB" id="A0A2S0WBE5"/>
<evidence type="ECO:0000313" key="3">
    <source>
        <dbReference type="Proteomes" id="UP000244754"/>
    </source>
</evidence>
<keyword evidence="3" id="KW-1185">Reference proteome</keyword>
<name>A0A2S0WBE5_9CORY</name>
<proteinExistence type="inferred from homology"/>
<dbReference type="InterPro" id="IPR000835">
    <property type="entry name" value="HTH_MarR-typ"/>
</dbReference>
<accession>A0A2S0WBE5</accession>
<protein>
    <submittedName>
        <fullName evidence="2">Uncharacterized protein</fullName>
    </submittedName>
</protein>
<dbReference type="Gene3D" id="3.30.420.40">
    <property type="match status" value="2"/>
</dbReference>
<dbReference type="SUPFAM" id="SSF53067">
    <property type="entry name" value="Actin-like ATPase domain"/>
    <property type="match status" value="1"/>
</dbReference>
<dbReference type="OrthoDB" id="3605644at2"/>
<reference evidence="3" key="1">
    <citation type="submission" date="2018-01" db="EMBL/GenBank/DDBJ databases">
        <authorList>
            <person name="Li J."/>
        </authorList>
    </citation>
    <scope>NUCLEOTIDE SEQUENCE [LARGE SCALE GENOMIC DNA]</scope>
    <source>
        <strain evidence="3">2184</strain>
    </source>
</reference>
<dbReference type="InterPro" id="IPR000600">
    <property type="entry name" value="ROK"/>
</dbReference>
<dbReference type="InterPro" id="IPR043129">
    <property type="entry name" value="ATPase_NBD"/>
</dbReference>
<dbReference type="InterPro" id="IPR036388">
    <property type="entry name" value="WH-like_DNA-bd_sf"/>
</dbReference>
<dbReference type="PANTHER" id="PTHR18964:SF149">
    <property type="entry name" value="BIFUNCTIONAL UDP-N-ACETYLGLUCOSAMINE 2-EPIMERASE_N-ACETYLMANNOSAMINE KINASE"/>
    <property type="match status" value="1"/>
</dbReference>
<dbReference type="Pfam" id="PF01047">
    <property type="entry name" value="MarR"/>
    <property type="match status" value="1"/>
</dbReference>
<dbReference type="EMBL" id="CP026948">
    <property type="protein sequence ID" value="AWB83077.1"/>
    <property type="molecule type" value="Genomic_DNA"/>
</dbReference>
<sequence length="408" mass="43292">MTAPPRTRSAARPVHFRLPADTAARCLQQLRIHPGITRRQLQADLGLTQPTTTRLVARLESAGLVRMGAPLGGSPSSGRPSAGIYLEGSALVAAGAHVGKRETRIVLTDFSGATLAQDLLPHDVSTASAQDTLEAIAWRLAHLTQHSPHPVRHVGIAFSADIDSDGTITSETYGWDRVPAHAAACAALERVGSAAHLAPGYTVEVSTGVAAMAAHELAHTDLAQHNEEALTRSSLYVYAREVLGYAWIVHGAIHRPRLGHQSPLLARLLSGSPLSEPARRRGIDPLSVSALLEVAAQRGQAASSLPELIAAARDDAPLAALLDHRAHILAEAIDIAVQVVDPSAVVFAGETFSADPKRTRRIARRVRGESRGDYTLKAYPANVEIVAEAAKMIALHAPWQRPLEGTGP</sequence>
<dbReference type="SUPFAM" id="SSF46785">
    <property type="entry name" value="Winged helix' DNA-binding domain"/>
    <property type="match status" value="1"/>
</dbReference>